<gene>
    <name evidence="1" type="ORF">Amon02_000018200</name>
</gene>
<evidence type="ECO:0000313" key="1">
    <source>
        <dbReference type="EMBL" id="GME70403.1"/>
    </source>
</evidence>
<reference evidence="1" key="1">
    <citation type="submission" date="2023-04" db="EMBL/GenBank/DDBJ databases">
        <title>Ambrosiozyma monospora NBRC 10751.</title>
        <authorList>
            <person name="Ichikawa N."/>
            <person name="Sato H."/>
            <person name="Tonouchi N."/>
        </authorList>
    </citation>
    <scope>NUCLEOTIDE SEQUENCE</scope>
    <source>
        <strain evidence="1">NBRC 10751</strain>
    </source>
</reference>
<dbReference type="Proteomes" id="UP001165064">
    <property type="component" value="Unassembled WGS sequence"/>
</dbReference>
<evidence type="ECO:0000313" key="2">
    <source>
        <dbReference type="Proteomes" id="UP001165064"/>
    </source>
</evidence>
<keyword evidence="2" id="KW-1185">Reference proteome</keyword>
<organism evidence="1 2">
    <name type="scientific">Ambrosiozyma monospora</name>
    <name type="common">Yeast</name>
    <name type="synonym">Endomycopsis monosporus</name>
    <dbReference type="NCBI Taxonomy" id="43982"/>
    <lineage>
        <taxon>Eukaryota</taxon>
        <taxon>Fungi</taxon>
        <taxon>Dikarya</taxon>
        <taxon>Ascomycota</taxon>
        <taxon>Saccharomycotina</taxon>
        <taxon>Pichiomycetes</taxon>
        <taxon>Pichiales</taxon>
        <taxon>Pichiaceae</taxon>
        <taxon>Ambrosiozyma</taxon>
    </lineage>
</organism>
<sequence length="105" mass="11725">MLFITFTANQSNAKQIGIDLLREGDIWTPRDISYMYTGAMSPADMERLVTTMKPERTDVLYTAVTSMMSHNCKDTYCGGVSGKCKGVFQNQSEANLLSIIMVELK</sequence>
<comment type="caution">
    <text evidence="1">The sequence shown here is derived from an EMBL/GenBank/DDBJ whole genome shotgun (WGS) entry which is preliminary data.</text>
</comment>
<dbReference type="EMBL" id="BSXS01000031">
    <property type="protein sequence ID" value="GME70403.1"/>
    <property type="molecule type" value="Genomic_DNA"/>
</dbReference>
<proteinExistence type="predicted"/>
<protein>
    <submittedName>
        <fullName evidence="1">Unnamed protein product</fullName>
    </submittedName>
</protein>
<accession>A0ACB5SR82</accession>
<name>A0ACB5SR82_AMBMO</name>